<reference evidence="3" key="1">
    <citation type="journal article" date="2019" name="Int. J. Syst. Evol. Microbiol.">
        <title>The Global Catalogue of Microorganisms (GCM) 10K type strain sequencing project: providing services to taxonomists for standard genome sequencing and annotation.</title>
        <authorList>
            <consortium name="The Broad Institute Genomics Platform"/>
            <consortium name="The Broad Institute Genome Sequencing Center for Infectious Disease"/>
            <person name="Wu L."/>
            <person name="Ma J."/>
        </authorList>
    </citation>
    <scope>NUCLEOTIDE SEQUENCE [LARGE SCALE GENOMIC DNA]</scope>
    <source>
        <strain evidence="3">CCM 9147</strain>
    </source>
</reference>
<dbReference type="RefSeq" id="WP_229524209.1">
    <property type="nucleotide sequence ID" value="NZ_JAFFQR010000063.1"/>
</dbReference>
<feature type="domain" description="Transposase IS116/IS110/IS902 C-terminal" evidence="1">
    <location>
        <begin position="8"/>
        <end position="58"/>
    </location>
</feature>
<name>A0ABW4DFM6_9BACL</name>
<proteinExistence type="predicted"/>
<evidence type="ECO:0000259" key="1">
    <source>
        <dbReference type="Pfam" id="PF02371"/>
    </source>
</evidence>
<dbReference type="EMBL" id="JBHTNZ010000032">
    <property type="protein sequence ID" value="MFD1463389.1"/>
    <property type="molecule type" value="Genomic_DNA"/>
</dbReference>
<dbReference type="InterPro" id="IPR003346">
    <property type="entry name" value="Transposase_20"/>
</dbReference>
<evidence type="ECO:0000313" key="2">
    <source>
        <dbReference type="EMBL" id="MFD1463389.1"/>
    </source>
</evidence>
<keyword evidence="3" id="KW-1185">Reference proteome</keyword>
<gene>
    <name evidence="2" type="ORF">ACFQ5D_18790</name>
</gene>
<protein>
    <submittedName>
        <fullName evidence="2">Transposase</fullName>
    </submittedName>
</protein>
<organism evidence="2 3">
    <name type="scientific">Paenibacillus farraposensis</name>
    <dbReference type="NCBI Taxonomy" id="2807095"/>
    <lineage>
        <taxon>Bacteria</taxon>
        <taxon>Bacillati</taxon>
        <taxon>Bacillota</taxon>
        <taxon>Bacilli</taxon>
        <taxon>Bacillales</taxon>
        <taxon>Paenibacillaceae</taxon>
        <taxon>Paenibacillus</taxon>
    </lineage>
</organism>
<dbReference type="Proteomes" id="UP001597340">
    <property type="component" value="Unassembled WGS sequence"/>
</dbReference>
<comment type="caution">
    <text evidence="2">The sequence shown here is derived from an EMBL/GenBank/DDBJ whole genome shotgun (WGS) entry which is preliminary data.</text>
</comment>
<accession>A0ABW4DFM6</accession>
<sequence>MQKLDFKLNTFTGIDDVTASAIVAEIGDIARFTSADKLAKYAGLTPSQMSSGGRGKDRNQR</sequence>
<evidence type="ECO:0000313" key="3">
    <source>
        <dbReference type="Proteomes" id="UP001597340"/>
    </source>
</evidence>
<dbReference type="Pfam" id="PF02371">
    <property type="entry name" value="Transposase_20"/>
    <property type="match status" value="1"/>
</dbReference>